<sequence>MFRIPVERVLAVDALFLGLELADVVSAVIENGVIASRQAEVRAFFTQEITVDRHKADIGGHGQEVGNGAGQLVLQGVVVHCLHANSVPLRLGGGFFACLGGRRAVKVFFGSGDDGVQDVRGGGRVLRVQYISRRVHKVLRLQLGYGFGLAVDPLYALAQVEGPGQAVLRHFPALSQRRLYLPQVIVLDQGIDNIGRDRKLIGTGSNQIVQGGRLAGIEHPVGALFGRKGRRHAQQEQCRQNQGK</sequence>
<proteinExistence type="predicted"/>
<reference evidence="1" key="1">
    <citation type="submission" date="2019-08" db="EMBL/GenBank/DDBJ databases">
        <authorList>
            <person name="Kucharzyk K."/>
            <person name="Murdoch R.W."/>
            <person name="Higgins S."/>
            <person name="Loffler F."/>
        </authorList>
    </citation>
    <scope>NUCLEOTIDE SEQUENCE</scope>
</reference>
<accession>A0A645EHR9</accession>
<evidence type="ECO:0000313" key="1">
    <source>
        <dbReference type="EMBL" id="MPN01481.1"/>
    </source>
</evidence>
<name>A0A645EHR9_9ZZZZ</name>
<gene>
    <name evidence="1" type="ORF">SDC9_148690</name>
</gene>
<comment type="caution">
    <text evidence="1">The sequence shown here is derived from an EMBL/GenBank/DDBJ whole genome shotgun (WGS) entry which is preliminary data.</text>
</comment>
<dbReference type="AlphaFoldDB" id="A0A645EHR9"/>
<dbReference type="EMBL" id="VSSQ01047480">
    <property type="protein sequence ID" value="MPN01481.1"/>
    <property type="molecule type" value="Genomic_DNA"/>
</dbReference>
<protein>
    <submittedName>
        <fullName evidence="1">Uncharacterized protein</fullName>
    </submittedName>
</protein>
<organism evidence="1">
    <name type="scientific">bioreactor metagenome</name>
    <dbReference type="NCBI Taxonomy" id="1076179"/>
    <lineage>
        <taxon>unclassified sequences</taxon>
        <taxon>metagenomes</taxon>
        <taxon>ecological metagenomes</taxon>
    </lineage>
</organism>